<gene>
    <name evidence="1" type="ORF">HNR48_000720</name>
</gene>
<proteinExistence type="predicted"/>
<dbReference type="EMBL" id="JACHHT010000001">
    <property type="protein sequence ID" value="MBB6520442.1"/>
    <property type="molecule type" value="Genomic_DNA"/>
</dbReference>
<evidence type="ECO:0000313" key="1">
    <source>
        <dbReference type="EMBL" id="MBB6520442.1"/>
    </source>
</evidence>
<reference evidence="1 2" key="1">
    <citation type="submission" date="2020-08" db="EMBL/GenBank/DDBJ databases">
        <title>Genomic Encyclopedia of Type Strains, Phase IV (KMG-IV): sequencing the most valuable type-strain genomes for metagenomic binning, comparative biology and taxonomic classification.</title>
        <authorList>
            <person name="Goeker M."/>
        </authorList>
    </citation>
    <scope>NUCLEOTIDE SEQUENCE [LARGE SCALE GENOMIC DNA]</scope>
    <source>
        <strain evidence="1 2">DSM 22368</strain>
    </source>
</reference>
<dbReference type="Proteomes" id="UP000528457">
    <property type="component" value="Unassembled WGS sequence"/>
</dbReference>
<organism evidence="1 2">
    <name type="scientific">Pseudoteredinibacter isoporae</name>
    <dbReference type="NCBI Taxonomy" id="570281"/>
    <lineage>
        <taxon>Bacteria</taxon>
        <taxon>Pseudomonadati</taxon>
        <taxon>Pseudomonadota</taxon>
        <taxon>Gammaproteobacteria</taxon>
        <taxon>Cellvibrionales</taxon>
        <taxon>Cellvibrionaceae</taxon>
        <taxon>Pseudoteredinibacter</taxon>
    </lineage>
</organism>
<comment type="caution">
    <text evidence="1">The sequence shown here is derived from an EMBL/GenBank/DDBJ whole genome shotgun (WGS) entry which is preliminary data.</text>
</comment>
<dbReference type="AlphaFoldDB" id="A0A7X0MX27"/>
<dbReference type="InParanoid" id="A0A7X0MX27"/>
<accession>A0A7X0MX27</accession>
<name>A0A7X0MX27_9GAMM</name>
<dbReference type="NCBIfam" id="TIGR02444">
    <property type="entry name" value="TIGR02444 family protein"/>
    <property type="match status" value="1"/>
</dbReference>
<dbReference type="Pfam" id="PF09523">
    <property type="entry name" value="DUF2390"/>
    <property type="match status" value="1"/>
</dbReference>
<dbReference type="InterPro" id="IPR012659">
    <property type="entry name" value="CHP02444"/>
</dbReference>
<sequence length="168" mass="19511">MTEHNENLFWQFSLGFYGEAGVADALLELQDQHGCQVNMLLWCLWLGKQQHRLSTEVLSEALLLLDEHQVEYLLPMRDLRRQLKNHPELELYQQAKALELAMERWEQDRLYEMFLEWETCPSDVGPSVAEANIHLYVGRLPPCGATSSESKAKLEALIKKLLEQLFRG</sequence>
<keyword evidence="2" id="KW-1185">Reference proteome</keyword>
<evidence type="ECO:0000313" key="2">
    <source>
        <dbReference type="Proteomes" id="UP000528457"/>
    </source>
</evidence>
<protein>
    <submittedName>
        <fullName evidence="1">Uncharacterized protein (TIGR02444 family)</fullName>
    </submittedName>
</protein>
<dbReference type="RefSeq" id="WP_166851269.1">
    <property type="nucleotide sequence ID" value="NZ_JAAONY010000001.1"/>
</dbReference>